<dbReference type="AlphaFoldDB" id="A0A5M8PKB4"/>
<dbReference type="Proteomes" id="UP000324767">
    <property type="component" value="Unassembled WGS sequence"/>
</dbReference>
<name>A0A5M8PKB4_9LECA</name>
<sequence>MGYPVLCLKPAVHVLRTTVSGCYWFAGRAFAVPKANSDCSSLMRNTVTAAETDRHSQDDKHHYCFDYLRADEYGIKYNSGDTLAGQDQRNIYTFFETITATFAHAAAERCGACFDRSDALLDRDTRYLSVLGDHGNKPHSGQCPYGVGREYENAGGVMGLGALKIMALSKRSDGLGGELPSTTTRLKRTELM</sequence>
<reference evidence="1 2" key="1">
    <citation type="submission" date="2019-09" db="EMBL/GenBank/DDBJ databases">
        <title>The hologenome of the rock-dwelling lichen Lasallia pustulata.</title>
        <authorList>
            <person name="Greshake Tzovaras B."/>
            <person name="Segers F."/>
            <person name="Bicker A."/>
            <person name="Dal Grande F."/>
            <person name="Otte J."/>
            <person name="Hankeln T."/>
            <person name="Schmitt I."/>
            <person name="Ebersberger I."/>
        </authorList>
    </citation>
    <scope>NUCLEOTIDE SEQUENCE [LARGE SCALE GENOMIC DNA]</scope>
    <source>
        <strain evidence="1">A1-1</strain>
    </source>
</reference>
<accession>A0A5M8PKB4</accession>
<protein>
    <submittedName>
        <fullName evidence="1">Uncharacterized protein</fullName>
    </submittedName>
</protein>
<gene>
    <name evidence="1" type="ORF">FRX48_06506</name>
</gene>
<evidence type="ECO:0000313" key="1">
    <source>
        <dbReference type="EMBL" id="KAA6409893.1"/>
    </source>
</evidence>
<proteinExistence type="predicted"/>
<organism evidence="1 2">
    <name type="scientific">Lasallia pustulata</name>
    <dbReference type="NCBI Taxonomy" id="136370"/>
    <lineage>
        <taxon>Eukaryota</taxon>
        <taxon>Fungi</taxon>
        <taxon>Dikarya</taxon>
        <taxon>Ascomycota</taxon>
        <taxon>Pezizomycotina</taxon>
        <taxon>Lecanoromycetes</taxon>
        <taxon>OSLEUM clade</taxon>
        <taxon>Umbilicariomycetidae</taxon>
        <taxon>Umbilicariales</taxon>
        <taxon>Umbilicariaceae</taxon>
        <taxon>Lasallia</taxon>
    </lineage>
</organism>
<dbReference type="EMBL" id="VXIT01000010">
    <property type="protein sequence ID" value="KAA6409893.1"/>
    <property type="molecule type" value="Genomic_DNA"/>
</dbReference>
<evidence type="ECO:0000313" key="2">
    <source>
        <dbReference type="Proteomes" id="UP000324767"/>
    </source>
</evidence>
<comment type="caution">
    <text evidence="1">The sequence shown here is derived from an EMBL/GenBank/DDBJ whole genome shotgun (WGS) entry which is preliminary data.</text>
</comment>